<organism evidence="9">
    <name type="scientific">Mytilinidion resinicola</name>
    <dbReference type="NCBI Taxonomy" id="574789"/>
    <lineage>
        <taxon>Eukaryota</taxon>
        <taxon>Fungi</taxon>
        <taxon>Dikarya</taxon>
        <taxon>Ascomycota</taxon>
        <taxon>Pezizomycotina</taxon>
        <taxon>Dothideomycetes</taxon>
        <taxon>Pleosporomycetidae</taxon>
        <taxon>Mytilinidiales</taxon>
        <taxon>Mytilinidiaceae</taxon>
        <taxon>Mytilinidion</taxon>
    </lineage>
</organism>
<feature type="compositionally biased region" description="Basic and acidic residues" evidence="6">
    <location>
        <begin position="302"/>
        <end position="328"/>
    </location>
</feature>
<feature type="transmembrane region" description="Helical" evidence="7">
    <location>
        <begin position="12"/>
        <end position="29"/>
    </location>
</feature>
<sequence>MHALKVESWCWYAVVVIFVLARLVSRTMLLGSVKRLQFDDYLMGFALCTFTALVVCLNISADCVSNLIDPSLVPALSKQEIRDRQYGSKMGLVVEQLQCGTLWIVKACLLFMYGRLTMSLKQNVAVKWVAGYTAFAFVLLEILYYGVWCRPFRGYWMVPAPSIQCSAVINHLITQAVLNISSDLLIIMIPMPLLIQAQLPLKRKVILFGIFGLGFFEIICAILTKVYSFTEPFGVNWGFWYIRESSTALIVSNAPFTWTLLQRMIPRLKSFAGRSTGEKYSVSRPGVSGNISGRNRNTYLQQKDHPSTEATSRLDRDIKRSESTERIHGGGDVPLEIWHWTEMIVSDNKPASGEKGRIVTVAPAGRLPQRKRSDDLSSSDDKSIDMRIFTTIAGRR</sequence>
<reference evidence="11" key="3">
    <citation type="submission" date="2025-04" db="UniProtKB">
        <authorList>
            <consortium name="RefSeq"/>
        </authorList>
    </citation>
    <scope>IDENTIFICATION</scope>
    <source>
        <strain evidence="11">CBS 304.34</strain>
    </source>
</reference>
<evidence type="ECO:0000256" key="5">
    <source>
        <dbReference type="ARBA" id="ARBA00038359"/>
    </source>
</evidence>
<gene>
    <name evidence="9 11" type="ORF">BDZ99DRAFT_564612</name>
</gene>
<evidence type="ECO:0000313" key="11">
    <source>
        <dbReference type="RefSeq" id="XP_033583732.1"/>
    </source>
</evidence>
<evidence type="ECO:0000256" key="2">
    <source>
        <dbReference type="ARBA" id="ARBA00022692"/>
    </source>
</evidence>
<comment type="similarity">
    <text evidence="5">Belongs to the SAT4 family.</text>
</comment>
<accession>A0A6A6Z7G9</accession>
<name>A0A6A6Z7G9_9PEZI</name>
<comment type="subcellular location">
    <subcellularLocation>
        <location evidence="1">Membrane</location>
        <topology evidence="1">Multi-pass membrane protein</topology>
    </subcellularLocation>
</comment>
<dbReference type="InterPro" id="IPR049326">
    <property type="entry name" value="Rhodopsin_dom_fungi"/>
</dbReference>
<evidence type="ECO:0000313" key="10">
    <source>
        <dbReference type="Proteomes" id="UP000504636"/>
    </source>
</evidence>
<dbReference type="PANTHER" id="PTHR33048:SF149">
    <property type="entry name" value="UBID FAMILY DECARBOXYLASE"/>
    <property type="match status" value="1"/>
</dbReference>
<evidence type="ECO:0000256" key="3">
    <source>
        <dbReference type="ARBA" id="ARBA00022989"/>
    </source>
</evidence>
<evidence type="ECO:0000256" key="1">
    <source>
        <dbReference type="ARBA" id="ARBA00004141"/>
    </source>
</evidence>
<dbReference type="Pfam" id="PF20684">
    <property type="entry name" value="Fung_rhodopsin"/>
    <property type="match status" value="1"/>
</dbReference>
<dbReference type="EMBL" id="MU003692">
    <property type="protein sequence ID" value="KAF2816768.1"/>
    <property type="molecule type" value="Genomic_DNA"/>
</dbReference>
<proteinExistence type="inferred from homology"/>
<feature type="domain" description="Rhodopsin" evidence="8">
    <location>
        <begin position="21"/>
        <end position="263"/>
    </location>
</feature>
<dbReference type="RefSeq" id="XP_033583732.1">
    <property type="nucleotide sequence ID" value="XM_033727377.1"/>
</dbReference>
<dbReference type="PANTHER" id="PTHR33048">
    <property type="entry name" value="PTH11-LIKE INTEGRAL MEMBRANE PROTEIN (AFU_ORTHOLOGUE AFUA_5G11245)"/>
    <property type="match status" value="1"/>
</dbReference>
<feature type="transmembrane region" description="Helical" evidence="7">
    <location>
        <begin position="168"/>
        <end position="193"/>
    </location>
</feature>
<keyword evidence="2 7" id="KW-0812">Transmembrane</keyword>
<feature type="transmembrane region" description="Helical" evidence="7">
    <location>
        <begin position="240"/>
        <end position="261"/>
    </location>
</feature>
<dbReference type="OrthoDB" id="3903189at2759"/>
<dbReference type="InterPro" id="IPR052337">
    <property type="entry name" value="SAT4-like"/>
</dbReference>
<evidence type="ECO:0000256" key="4">
    <source>
        <dbReference type="ARBA" id="ARBA00023136"/>
    </source>
</evidence>
<keyword evidence="3 7" id="KW-1133">Transmembrane helix</keyword>
<evidence type="ECO:0000256" key="6">
    <source>
        <dbReference type="SAM" id="MobiDB-lite"/>
    </source>
</evidence>
<feature type="transmembrane region" description="Helical" evidence="7">
    <location>
        <begin position="128"/>
        <end position="148"/>
    </location>
</feature>
<feature type="transmembrane region" description="Helical" evidence="7">
    <location>
        <begin position="100"/>
        <end position="116"/>
    </location>
</feature>
<evidence type="ECO:0000313" key="9">
    <source>
        <dbReference type="EMBL" id="KAF2816768.1"/>
    </source>
</evidence>
<feature type="transmembrane region" description="Helical" evidence="7">
    <location>
        <begin position="41"/>
        <end position="61"/>
    </location>
</feature>
<reference evidence="11" key="2">
    <citation type="submission" date="2020-04" db="EMBL/GenBank/DDBJ databases">
        <authorList>
            <consortium name="NCBI Genome Project"/>
        </authorList>
    </citation>
    <scope>NUCLEOTIDE SEQUENCE</scope>
    <source>
        <strain evidence="11">CBS 304.34</strain>
    </source>
</reference>
<feature type="region of interest" description="Disordered" evidence="6">
    <location>
        <begin position="277"/>
        <end position="328"/>
    </location>
</feature>
<keyword evidence="4 7" id="KW-0472">Membrane</keyword>
<protein>
    <recommendedName>
        <fullName evidence="8">Rhodopsin domain-containing protein</fullName>
    </recommendedName>
</protein>
<feature type="compositionally biased region" description="Polar residues" evidence="6">
    <location>
        <begin position="289"/>
        <end position="301"/>
    </location>
</feature>
<dbReference type="AlphaFoldDB" id="A0A6A6Z7G9"/>
<reference evidence="9 11" key="1">
    <citation type="journal article" date="2020" name="Stud. Mycol.">
        <title>101 Dothideomycetes genomes: a test case for predicting lifestyles and emergence of pathogens.</title>
        <authorList>
            <person name="Haridas S."/>
            <person name="Albert R."/>
            <person name="Binder M."/>
            <person name="Bloem J."/>
            <person name="Labutti K."/>
            <person name="Salamov A."/>
            <person name="Andreopoulos B."/>
            <person name="Baker S."/>
            <person name="Barry K."/>
            <person name="Bills G."/>
            <person name="Bluhm B."/>
            <person name="Cannon C."/>
            <person name="Castanera R."/>
            <person name="Culley D."/>
            <person name="Daum C."/>
            <person name="Ezra D."/>
            <person name="Gonzalez J."/>
            <person name="Henrissat B."/>
            <person name="Kuo A."/>
            <person name="Liang C."/>
            <person name="Lipzen A."/>
            <person name="Lutzoni F."/>
            <person name="Magnuson J."/>
            <person name="Mondo S."/>
            <person name="Nolan M."/>
            <person name="Ohm R."/>
            <person name="Pangilinan J."/>
            <person name="Park H.-J."/>
            <person name="Ramirez L."/>
            <person name="Alfaro M."/>
            <person name="Sun H."/>
            <person name="Tritt A."/>
            <person name="Yoshinaga Y."/>
            <person name="Zwiers L.-H."/>
            <person name="Turgeon B."/>
            <person name="Goodwin S."/>
            <person name="Spatafora J."/>
            <person name="Crous P."/>
            <person name="Grigoriev I."/>
        </authorList>
    </citation>
    <scope>NUCLEOTIDE SEQUENCE</scope>
    <source>
        <strain evidence="9 11">CBS 304.34</strain>
    </source>
</reference>
<evidence type="ECO:0000259" key="8">
    <source>
        <dbReference type="Pfam" id="PF20684"/>
    </source>
</evidence>
<keyword evidence="10" id="KW-1185">Reference proteome</keyword>
<dbReference type="GO" id="GO:0016020">
    <property type="term" value="C:membrane"/>
    <property type="evidence" value="ECO:0007669"/>
    <property type="project" value="UniProtKB-SubCell"/>
</dbReference>
<feature type="transmembrane region" description="Helical" evidence="7">
    <location>
        <begin position="205"/>
        <end position="228"/>
    </location>
</feature>
<dbReference type="Proteomes" id="UP000504636">
    <property type="component" value="Unplaced"/>
</dbReference>
<evidence type="ECO:0000256" key="7">
    <source>
        <dbReference type="SAM" id="Phobius"/>
    </source>
</evidence>
<dbReference type="GeneID" id="54468270"/>